<feature type="transmembrane region" description="Helical" evidence="5">
    <location>
        <begin position="168"/>
        <end position="186"/>
    </location>
</feature>
<dbReference type="Pfam" id="PF07690">
    <property type="entry name" value="MFS_1"/>
    <property type="match status" value="1"/>
</dbReference>
<dbReference type="InterPro" id="IPR020846">
    <property type="entry name" value="MFS_dom"/>
</dbReference>
<keyword evidence="8" id="KW-1185">Reference proteome</keyword>
<feature type="transmembrane region" description="Helical" evidence="5">
    <location>
        <begin position="7"/>
        <end position="25"/>
    </location>
</feature>
<proteinExistence type="predicted"/>
<dbReference type="Gene3D" id="1.20.1250.20">
    <property type="entry name" value="MFS general substrate transporter like domains"/>
    <property type="match status" value="2"/>
</dbReference>
<keyword evidence="2 5" id="KW-0812">Transmembrane</keyword>
<comment type="subcellular location">
    <subcellularLocation>
        <location evidence="1">Cell membrane</location>
        <topology evidence="1">Multi-pass membrane protein</topology>
    </subcellularLocation>
</comment>
<protein>
    <submittedName>
        <fullName evidence="7">MFS transporter</fullName>
    </submittedName>
</protein>
<dbReference type="InterPro" id="IPR051337">
    <property type="entry name" value="OPA_Antiporter"/>
</dbReference>
<dbReference type="AlphaFoldDB" id="A0A7G9S4G5"/>
<gene>
    <name evidence="7" type="ORF">H9L06_11065</name>
</gene>
<dbReference type="RefSeq" id="WP_187555210.1">
    <property type="nucleotide sequence ID" value="NZ_CP060716.1"/>
</dbReference>
<feature type="transmembrane region" description="Helical" evidence="5">
    <location>
        <begin position="267"/>
        <end position="287"/>
    </location>
</feature>
<evidence type="ECO:0000256" key="3">
    <source>
        <dbReference type="ARBA" id="ARBA00022989"/>
    </source>
</evidence>
<evidence type="ECO:0000256" key="1">
    <source>
        <dbReference type="ARBA" id="ARBA00004651"/>
    </source>
</evidence>
<dbReference type="GO" id="GO:0005886">
    <property type="term" value="C:plasma membrane"/>
    <property type="evidence" value="ECO:0007669"/>
    <property type="project" value="UniProtKB-SubCell"/>
</dbReference>
<dbReference type="CDD" id="cd06174">
    <property type="entry name" value="MFS"/>
    <property type="match status" value="1"/>
</dbReference>
<feature type="domain" description="Major facilitator superfamily (MFS) profile" evidence="6">
    <location>
        <begin position="7"/>
        <end position="459"/>
    </location>
</feature>
<feature type="transmembrane region" description="Helical" evidence="5">
    <location>
        <begin position="391"/>
        <end position="413"/>
    </location>
</feature>
<dbReference type="EMBL" id="CP060716">
    <property type="protein sequence ID" value="QNN62740.1"/>
    <property type="molecule type" value="Genomic_DNA"/>
</dbReference>
<evidence type="ECO:0000313" key="8">
    <source>
        <dbReference type="Proteomes" id="UP000515934"/>
    </source>
</evidence>
<dbReference type="GO" id="GO:0061513">
    <property type="term" value="F:glucose 6-phosphate:phosphate antiporter activity"/>
    <property type="evidence" value="ECO:0007669"/>
    <property type="project" value="TreeGrafter"/>
</dbReference>
<evidence type="ECO:0000256" key="4">
    <source>
        <dbReference type="ARBA" id="ARBA00023136"/>
    </source>
</evidence>
<feature type="transmembrane region" description="Helical" evidence="5">
    <location>
        <begin position="299"/>
        <end position="320"/>
    </location>
</feature>
<reference evidence="7 8" key="1">
    <citation type="submission" date="2020-08" db="EMBL/GenBank/DDBJ databases">
        <title>Genome sequence of Leucobacter denitrificans KACC 14055T.</title>
        <authorList>
            <person name="Hyun D.-W."/>
            <person name="Bae J.-W."/>
        </authorList>
    </citation>
    <scope>NUCLEOTIDE SEQUENCE [LARGE SCALE GENOMIC DNA]</scope>
    <source>
        <strain evidence="7 8">KACC 14055</strain>
    </source>
</reference>
<dbReference type="PROSITE" id="PS50850">
    <property type="entry name" value="MFS"/>
    <property type="match status" value="1"/>
</dbReference>
<evidence type="ECO:0000259" key="6">
    <source>
        <dbReference type="PROSITE" id="PS50850"/>
    </source>
</evidence>
<feature type="transmembrane region" description="Helical" evidence="5">
    <location>
        <begin position="359"/>
        <end position="379"/>
    </location>
</feature>
<dbReference type="PANTHER" id="PTHR43826">
    <property type="entry name" value="GLUCOSE-6-PHOSPHATE EXCHANGER SLC37A4"/>
    <property type="match status" value="1"/>
</dbReference>
<dbReference type="GO" id="GO:0035435">
    <property type="term" value="P:phosphate ion transmembrane transport"/>
    <property type="evidence" value="ECO:0007669"/>
    <property type="project" value="TreeGrafter"/>
</dbReference>
<organism evidence="7 8">
    <name type="scientific">Leucobacter denitrificans</name>
    <dbReference type="NCBI Taxonomy" id="683042"/>
    <lineage>
        <taxon>Bacteria</taxon>
        <taxon>Bacillati</taxon>
        <taxon>Actinomycetota</taxon>
        <taxon>Actinomycetes</taxon>
        <taxon>Micrococcales</taxon>
        <taxon>Microbacteriaceae</taxon>
        <taxon>Leucobacter</taxon>
    </lineage>
</organism>
<dbReference type="SUPFAM" id="SSF103473">
    <property type="entry name" value="MFS general substrate transporter"/>
    <property type="match status" value="1"/>
</dbReference>
<accession>A0A7G9S4G5</accession>
<feature type="transmembrane region" description="Helical" evidence="5">
    <location>
        <begin position="433"/>
        <end position="453"/>
    </location>
</feature>
<dbReference type="InterPro" id="IPR011701">
    <property type="entry name" value="MFS"/>
</dbReference>
<evidence type="ECO:0000313" key="7">
    <source>
        <dbReference type="EMBL" id="QNN62740.1"/>
    </source>
</evidence>
<dbReference type="Proteomes" id="UP000515934">
    <property type="component" value="Chromosome"/>
</dbReference>
<sequence length="470" mass="50010">MSRTKSILPWVVWGTAVALYSIAIINRSSLSALGPAAQHHFDIDASVLATFPVIQLIVYAACQIPVGMLLDRFGPSVLIIIGAVMMGLGQVAMALVSDVNIAILARILVGAGDACTFICVMRMVPEWFHPRQIPTVSQLTGLVGQAGQLISVTPLALVVSVFGWATGFLGIVAVGLLFTILGFFVLRDAPGSRTLLERVTGKTGGITERSARIGSTPATAVMAVPPATEMIPVIGGSRRRKQARDGNPKEGFIGRMRRLLSIPGVRAAFWIHFVSPYAANTFLLLWGTPFLMGGLGLSAPVAGGLLSITVVSSMLSGLIMGPVSSRFVERRVWVVIGITLLIAVTWSAVIFWQGIPPQWLIIALLIIIPLGGPASMVAFEVARSHTPRSFAGLSTGTVNTGGFIATIIAVMSIGVVLDLQGAGSPSTYSLDAFQLAFAVQIPIWVLGLVMVIIESRRTKRWMQTHGRTLR</sequence>
<dbReference type="KEGG" id="ldn:H9L06_11065"/>
<evidence type="ECO:0000256" key="2">
    <source>
        <dbReference type="ARBA" id="ARBA00022692"/>
    </source>
</evidence>
<name>A0A7G9S4G5_9MICO</name>
<feature type="transmembrane region" description="Helical" evidence="5">
    <location>
        <begin position="332"/>
        <end position="353"/>
    </location>
</feature>
<keyword evidence="3 5" id="KW-1133">Transmembrane helix</keyword>
<dbReference type="InterPro" id="IPR036259">
    <property type="entry name" value="MFS_trans_sf"/>
</dbReference>
<feature type="transmembrane region" description="Helical" evidence="5">
    <location>
        <begin position="45"/>
        <end position="70"/>
    </location>
</feature>
<evidence type="ECO:0000256" key="5">
    <source>
        <dbReference type="SAM" id="Phobius"/>
    </source>
</evidence>
<feature type="transmembrane region" description="Helical" evidence="5">
    <location>
        <begin position="77"/>
        <end position="95"/>
    </location>
</feature>
<keyword evidence="4 5" id="KW-0472">Membrane</keyword>
<dbReference type="PANTHER" id="PTHR43826:SF3">
    <property type="entry name" value="GLUCOSE-6-PHOSPHATE EXCHANGER SLC37A4"/>
    <property type="match status" value="1"/>
</dbReference>